<dbReference type="InterPro" id="IPR043744">
    <property type="entry name" value="DUF5689"/>
</dbReference>
<reference evidence="4" key="1">
    <citation type="journal article" date="2019" name="Int. J. Syst. Evol. Microbiol.">
        <title>The Global Catalogue of Microorganisms (GCM) 10K type strain sequencing project: providing services to taxonomists for standard genome sequencing and annotation.</title>
        <authorList>
            <consortium name="The Broad Institute Genomics Platform"/>
            <consortium name="The Broad Institute Genome Sequencing Center for Infectious Disease"/>
            <person name="Wu L."/>
            <person name="Ma J."/>
        </authorList>
    </citation>
    <scope>NUCLEOTIDE SEQUENCE [LARGE SCALE GENOMIC DNA]</scope>
    <source>
        <strain evidence="4">CCUG 62215</strain>
    </source>
</reference>
<name>A0ABW3N783_9FLAO</name>
<comment type="caution">
    <text evidence="3">The sequence shown here is derived from an EMBL/GenBank/DDBJ whole genome shotgun (WGS) entry which is preliminary data.</text>
</comment>
<dbReference type="Pfam" id="PF18942">
    <property type="entry name" value="DUF5689"/>
    <property type="match status" value="1"/>
</dbReference>
<evidence type="ECO:0000313" key="4">
    <source>
        <dbReference type="Proteomes" id="UP001597013"/>
    </source>
</evidence>
<keyword evidence="4" id="KW-1185">Reference proteome</keyword>
<feature type="signal peptide" evidence="1">
    <location>
        <begin position="1"/>
        <end position="23"/>
    </location>
</feature>
<feature type="chain" id="PRO_5045654469" evidence="1">
    <location>
        <begin position="24"/>
        <end position="476"/>
    </location>
</feature>
<dbReference type="NCBIfam" id="NF038128">
    <property type="entry name" value="choice_anch_J"/>
    <property type="match status" value="1"/>
</dbReference>
<dbReference type="EMBL" id="JBHTJL010000009">
    <property type="protein sequence ID" value="MFD1062768.1"/>
    <property type="molecule type" value="Genomic_DNA"/>
</dbReference>
<dbReference type="Gene3D" id="2.60.120.200">
    <property type="match status" value="1"/>
</dbReference>
<proteinExistence type="predicted"/>
<dbReference type="Proteomes" id="UP001597013">
    <property type="component" value="Unassembled WGS sequence"/>
</dbReference>
<keyword evidence="1" id="KW-0732">Signal</keyword>
<organism evidence="3 4">
    <name type="scientific">Winogradskyella litorisediminis</name>
    <dbReference type="NCBI Taxonomy" id="1156618"/>
    <lineage>
        <taxon>Bacteria</taxon>
        <taxon>Pseudomonadati</taxon>
        <taxon>Bacteroidota</taxon>
        <taxon>Flavobacteriia</taxon>
        <taxon>Flavobacteriales</taxon>
        <taxon>Flavobacteriaceae</taxon>
        <taxon>Winogradskyella</taxon>
    </lineage>
</organism>
<protein>
    <submittedName>
        <fullName evidence="3">DUF5689 domain-containing protein</fullName>
    </submittedName>
</protein>
<sequence length="476" mass="51228">MKTLKINKFILLLIGLVAFNSCVEDDDFSIPNTAVSEPEFGSNDQIIPISSVAGQLAQEQGSATVDFSDDDTIYTYPADGPTQYVSGYVVSSDEGGNYFEELILQNAPENPTIGVRVLVDVNPLFVRYEVGRKVFIKLNGLSSAISNGVLTIGPKDGDRLGKIPAAVENDFILRATEVATIVPLPLAISDFTEDKTNLMIELNNVQFNRNQALPPNALSYAAEGSDQFDGERLLESCDDSASTIFATSTFADFKALTLPSGKGSMVAVLQRNFFGDAYNVVVNSPEDINFDDPNRCDPVFLDCNGPVSSAFTVFEEDFQSITNESQLDGMGWTNVNVSGGSERYERNAFSGDTYMKISAFGTGENPLEAWLVTPAINLDSTTEENLSFEISANFETGTVLSVLITDSFTGDVTTTDWAILDANVPVGSGGFGPFVESNVNISCLDGDVHVAFKYLGAAGGAETRYHIDDIVVTGQN</sequence>
<feature type="domain" description="DUF5689" evidence="2">
    <location>
        <begin position="84"/>
        <end position="288"/>
    </location>
</feature>
<dbReference type="RefSeq" id="WP_386128926.1">
    <property type="nucleotide sequence ID" value="NZ_JBHTJL010000009.1"/>
</dbReference>
<gene>
    <name evidence="3" type="ORF">ACFQ1Q_05875</name>
</gene>
<accession>A0ABW3N783</accession>
<evidence type="ECO:0000259" key="2">
    <source>
        <dbReference type="Pfam" id="PF18942"/>
    </source>
</evidence>
<evidence type="ECO:0000256" key="1">
    <source>
        <dbReference type="SAM" id="SignalP"/>
    </source>
</evidence>
<evidence type="ECO:0000313" key="3">
    <source>
        <dbReference type="EMBL" id="MFD1062768.1"/>
    </source>
</evidence>